<proteinExistence type="predicted"/>
<name>A0A834SYD3_9FABA</name>
<dbReference type="AlphaFoldDB" id="A0A834SYD3"/>
<protein>
    <submittedName>
        <fullName evidence="1">Uncharacterized protein</fullName>
    </submittedName>
</protein>
<dbReference type="EMBL" id="JAAIUW010000010">
    <property type="protein sequence ID" value="KAF7812006.1"/>
    <property type="molecule type" value="Genomic_DNA"/>
</dbReference>
<sequence>MERTFEHGQRVLLYNSRLKLFPGKLKSRWSRPFVITKVTPYRAIDVKDEKTNNTFLANGQRVERCNATRFNAIGKCRELWKAKWSKFGMLEVIMESVEEGSKQKLDAAATLCGAATTFVSKKKKEIKKRSKHYMVLQQHL</sequence>
<gene>
    <name evidence="1" type="ORF">G2W53_032982</name>
</gene>
<keyword evidence="2" id="KW-1185">Reference proteome</keyword>
<dbReference type="OrthoDB" id="1741700at2759"/>
<evidence type="ECO:0000313" key="2">
    <source>
        <dbReference type="Proteomes" id="UP000634136"/>
    </source>
</evidence>
<dbReference type="Proteomes" id="UP000634136">
    <property type="component" value="Unassembled WGS sequence"/>
</dbReference>
<reference evidence="1" key="1">
    <citation type="submission" date="2020-09" db="EMBL/GenBank/DDBJ databases">
        <title>Genome-Enabled Discovery of Anthraquinone Biosynthesis in Senna tora.</title>
        <authorList>
            <person name="Kang S.-H."/>
            <person name="Pandey R.P."/>
            <person name="Lee C.-M."/>
            <person name="Sim J.-S."/>
            <person name="Jeong J.-T."/>
            <person name="Choi B.-S."/>
            <person name="Jung M."/>
            <person name="Ginzburg D."/>
            <person name="Zhao K."/>
            <person name="Won S.Y."/>
            <person name="Oh T.-J."/>
            <person name="Yu Y."/>
            <person name="Kim N.-H."/>
            <person name="Lee O.R."/>
            <person name="Lee T.-H."/>
            <person name="Bashyal P."/>
            <person name="Kim T.-S."/>
            <person name="Lee W.-H."/>
            <person name="Kawkins C."/>
            <person name="Kim C.-K."/>
            <person name="Kim J.S."/>
            <person name="Ahn B.O."/>
            <person name="Rhee S.Y."/>
            <person name="Sohng J.K."/>
        </authorList>
    </citation>
    <scope>NUCLEOTIDE SEQUENCE</scope>
    <source>
        <tissue evidence="1">Leaf</tissue>
    </source>
</reference>
<evidence type="ECO:0000313" key="1">
    <source>
        <dbReference type="EMBL" id="KAF7812006.1"/>
    </source>
</evidence>
<comment type="caution">
    <text evidence="1">The sequence shown here is derived from an EMBL/GenBank/DDBJ whole genome shotgun (WGS) entry which is preliminary data.</text>
</comment>
<accession>A0A834SYD3</accession>
<organism evidence="1 2">
    <name type="scientific">Senna tora</name>
    <dbReference type="NCBI Taxonomy" id="362788"/>
    <lineage>
        <taxon>Eukaryota</taxon>
        <taxon>Viridiplantae</taxon>
        <taxon>Streptophyta</taxon>
        <taxon>Embryophyta</taxon>
        <taxon>Tracheophyta</taxon>
        <taxon>Spermatophyta</taxon>
        <taxon>Magnoliopsida</taxon>
        <taxon>eudicotyledons</taxon>
        <taxon>Gunneridae</taxon>
        <taxon>Pentapetalae</taxon>
        <taxon>rosids</taxon>
        <taxon>fabids</taxon>
        <taxon>Fabales</taxon>
        <taxon>Fabaceae</taxon>
        <taxon>Caesalpinioideae</taxon>
        <taxon>Cassia clade</taxon>
        <taxon>Senna</taxon>
    </lineage>
</organism>